<evidence type="ECO:0000313" key="2">
    <source>
        <dbReference type="EMBL" id="ADP78582.1"/>
    </source>
</evidence>
<feature type="compositionally biased region" description="Acidic residues" evidence="1">
    <location>
        <begin position="252"/>
        <end position="272"/>
    </location>
</feature>
<name>E3JA20_PSEI1</name>
<dbReference type="eggNOG" id="ENOG5033H46">
    <property type="taxonomic scope" value="Bacteria"/>
</dbReference>
<dbReference type="AlphaFoldDB" id="E3JA20"/>
<organism evidence="2 3">
    <name type="scientific">Pseudofrankia inefficax (strain DSM 45817 / CECT 9037 / DDB 130130 / EuI1c)</name>
    <name type="common">Frankia inefficax</name>
    <dbReference type="NCBI Taxonomy" id="298654"/>
    <lineage>
        <taxon>Bacteria</taxon>
        <taxon>Bacillati</taxon>
        <taxon>Actinomycetota</taxon>
        <taxon>Actinomycetes</taxon>
        <taxon>Frankiales</taxon>
        <taxon>Frankiaceae</taxon>
        <taxon>Pseudofrankia</taxon>
    </lineage>
</organism>
<keyword evidence="3" id="KW-1185">Reference proteome</keyword>
<feature type="compositionally biased region" description="Low complexity" evidence="1">
    <location>
        <begin position="145"/>
        <end position="212"/>
    </location>
</feature>
<feature type="compositionally biased region" description="Polar residues" evidence="1">
    <location>
        <begin position="1070"/>
        <end position="1086"/>
    </location>
</feature>
<protein>
    <submittedName>
        <fullName evidence="2">Uncharacterized protein</fullName>
    </submittedName>
</protein>
<evidence type="ECO:0000256" key="1">
    <source>
        <dbReference type="SAM" id="MobiDB-lite"/>
    </source>
</evidence>
<feature type="region of interest" description="Disordered" evidence="1">
    <location>
        <begin position="101"/>
        <end position="212"/>
    </location>
</feature>
<dbReference type="RefSeq" id="WP_013421704.1">
    <property type="nucleotide sequence ID" value="NC_014666.1"/>
</dbReference>
<dbReference type="HOGENOM" id="CLU_263901_0_0_11"/>
<feature type="compositionally biased region" description="Acidic residues" evidence="1">
    <location>
        <begin position="113"/>
        <end position="122"/>
    </location>
</feature>
<dbReference type="Proteomes" id="UP000002484">
    <property type="component" value="Chromosome"/>
</dbReference>
<accession>E3JA20</accession>
<feature type="region of interest" description="Disordered" evidence="1">
    <location>
        <begin position="1066"/>
        <end position="1102"/>
    </location>
</feature>
<dbReference type="InParanoid" id="E3JA20"/>
<gene>
    <name evidence="2" type="ordered locus">FraEuI1c_0499</name>
</gene>
<feature type="region of interest" description="Disordered" evidence="1">
    <location>
        <begin position="249"/>
        <end position="275"/>
    </location>
</feature>
<dbReference type="KEGG" id="fri:FraEuI1c_0499"/>
<dbReference type="OrthoDB" id="3201920at2"/>
<sequence length="1271" mass="132835">MSDAVAFNTGLPLAADLRTHLLSQLGAEEEWIGPGPDGTGLLWRHSELGTLLELLPVPDGASAVAVLRVTTPVSTIGDPARARALCQRLNAEITLNRWIAGPWPAIPDRPDPDADEDEDDEAADHPSLADDPTQPTARVEPAGTIPPATKAKAGPTAEASPEAGAAATGADGGPEAETATATEARPEAETGTEAEPGTGAEAGTEPGAPARSADLDLSDRLALEAFLDESTDLDPDALYLSCSFVVGRLEQGDDDEDEDDDPDEDSDDEADDTAPGGAALARLAVAAVGDQIATAVAALGDGLHDEVAGVPFVARDADGEARPGRHRVTRYHDLLHAGAEADNTPLWRALLAAFDGLRYDQESDGGPVWGAGDGRGFRCEVPFSWGPFFTPEDRPVEVVTAPEPAPAGLLTSVVLASRQDPRPEAGEGLLITMRTPVTVRPSDDVAGVLTALNIQDARDPGAAHGVGAWVLRGGAPTWTVFLPNAVMAAGTRTTVTLLREVLLAAAGASMLARRVLLTGEDLTPADRYPIGPASRRPAGLAFAASSTACDEPALALDALYASLVGPDVEWSVLGSAGFDWWPYQGRQRLRVTPRPAPDDRRAGSLRISTEVASKVPASPDVLRLLARRNADDGRSALVLDPVAGTVEAVARVHLGPSLWSPDRSWARLVAVDQLIRADEAASALVGLGGPARGAVPAGSAHPTNGPRPSRDILFDALPDIRLGAQEAMNGDDAVRPLVLPITLTALMAPPHRVTGHEPGRTLTAEWWTRTYDPSGPAARCRSELTVTDHQDLGLGIRVRTCLDYLPGDVDERAAWCNDRNRALLAETSADDLTVVGGWGLDATDAPCLTTWFFPETMLGDHPDEIAGALGRLVRYQQWIVFVSLADSPVAPLSDTRTVAELAAGLPSLFGAFRAVLDYPAGLSLTAATPVGDDARSETVVVEWTRPVTPPVHEELMSWPRLAEPISEPSRPRLVTRLDAPLDGLRGPLALLLTALAAGSRTWLPDLSVPPDPGRPGAKPLTVPGHLGNAFRDAHVRDALGRLLFDGQIADDGHGTGFLVLAEPLAPGEQGETQPASRSEASATGSLDTADGEASGFGLGADPEFSFTADDEVGLGRRAPATIARLAPPTPGDHPFYGAGTMILDTHLDPGLLRPGDLERLGELSRMGQLDRLGTFDDAGVPSGAGRPADDAELTAALIAISTLAPAQTCGAWIAHEKSGTLAYRICLPPSCLLWPAPEAVGSIVDAAWRVAIAQVRAAAHLLSAQAMSPGA</sequence>
<reference evidence="2 3" key="1">
    <citation type="submission" date="2010-10" db="EMBL/GenBank/DDBJ databases">
        <title>Complete sequence of Frankia sp. EuI1c.</title>
        <authorList>
            <consortium name="US DOE Joint Genome Institute"/>
            <person name="Lucas S."/>
            <person name="Copeland A."/>
            <person name="Lapidus A."/>
            <person name="Cheng J.-F."/>
            <person name="Bruce D."/>
            <person name="Goodwin L."/>
            <person name="Pitluck S."/>
            <person name="Chertkov O."/>
            <person name="Detter J.C."/>
            <person name="Han C."/>
            <person name="Tapia R."/>
            <person name="Land M."/>
            <person name="Hauser L."/>
            <person name="Jeffries C."/>
            <person name="Kyrpides N."/>
            <person name="Ivanova N."/>
            <person name="Mikhailova N."/>
            <person name="Beauchemin N."/>
            <person name="Sen A."/>
            <person name="Sur S.A."/>
            <person name="Gtari M."/>
            <person name="Wall L."/>
            <person name="Tisa L."/>
            <person name="Woyke T."/>
        </authorList>
    </citation>
    <scope>NUCLEOTIDE SEQUENCE [LARGE SCALE GENOMIC DNA]</scope>
    <source>
        <strain evidence="3">DSM 45817 / CECT 9037 / EuI1c</strain>
    </source>
</reference>
<evidence type="ECO:0000313" key="3">
    <source>
        <dbReference type="Proteomes" id="UP000002484"/>
    </source>
</evidence>
<dbReference type="EMBL" id="CP002299">
    <property type="protein sequence ID" value="ADP78582.1"/>
    <property type="molecule type" value="Genomic_DNA"/>
</dbReference>
<proteinExistence type="predicted"/>